<dbReference type="EMBL" id="QKKF02000247">
    <property type="protein sequence ID" value="RZF49208.1"/>
    <property type="molecule type" value="Genomic_DNA"/>
</dbReference>
<feature type="compositionally biased region" description="Basic and acidic residues" evidence="1">
    <location>
        <begin position="96"/>
        <end position="115"/>
    </location>
</feature>
<name>A0A482XVM8_LAOST</name>
<sequence>MCSNTDWDIEKYRSDFDADDHWKLKKSFILAHKDRYPEEKLVCLAQVFYNVEFLGCRYPEKLMKLVEELSKDVAVDYREQKKNRLQRTFVAASDAAEAKAKGTSRRTEDTKKPDGKAPTFVQSRGSRNEFLRKEENQLSPENLQMLHKMRNISGPCGSIYIIVSSDPSQSYNNLQRTSSTWKMPLVHEINQEPKDQFFIWRCMTSFGTVTAITEGLVKNKTKTACCEYLMWKLQRHYYTLKIASSLTKEELSARDADVQKSDVLVGAAKEPEVVPDNIGLKMMKMMGWAGGGLGKNEQGIEKPVEATGVVSRSGLGFGGKFDFRKINQVLLQFKRDTDGPQELVFAKDFSNEERGQIHQAAKKYGLKSKSVGPKSSRQLFVSKDIYYNKMDPWKFMELYLSLKDKYYQKFELYPPIDSDLVLTEGVTYLGLEN</sequence>
<dbReference type="PROSITE" id="PS51061">
    <property type="entry name" value="R3H"/>
    <property type="match status" value="1"/>
</dbReference>
<dbReference type="AlphaFoldDB" id="A0A482XVM8"/>
<keyword evidence="6" id="KW-1185">Reference proteome</keyword>
<accession>A0A482XVM8</accession>
<dbReference type="InterPro" id="IPR000467">
    <property type="entry name" value="G_patch_dom"/>
</dbReference>
<dbReference type="Pfam" id="PF11952">
    <property type="entry name" value="XTBD"/>
    <property type="match status" value="1"/>
</dbReference>
<dbReference type="PANTHER" id="PTHR48430:SF1">
    <property type="entry name" value="PARTNER OF XRN-2 PROTEIN 1"/>
    <property type="match status" value="1"/>
</dbReference>
<organism evidence="5 6">
    <name type="scientific">Laodelphax striatellus</name>
    <name type="common">Small brown planthopper</name>
    <name type="synonym">Delphax striatella</name>
    <dbReference type="NCBI Taxonomy" id="195883"/>
    <lineage>
        <taxon>Eukaryota</taxon>
        <taxon>Metazoa</taxon>
        <taxon>Ecdysozoa</taxon>
        <taxon>Arthropoda</taxon>
        <taxon>Hexapoda</taxon>
        <taxon>Insecta</taxon>
        <taxon>Pterygota</taxon>
        <taxon>Neoptera</taxon>
        <taxon>Paraneoptera</taxon>
        <taxon>Hemiptera</taxon>
        <taxon>Auchenorrhyncha</taxon>
        <taxon>Fulgoroidea</taxon>
        <taxon>Delphacidae</taxon>
        <taxon>Criomorphinae</taxon>
        <taxon>Laodelphax</taxon>
    </lineage>
</organism>
<evidence type="ECO:0000259" key="2">
    <source>
        <dbReference type="PROSITE" id="PS50174"/>
    </source>
</evidence>
<dbReference type="InterPro" id="IPR036867">
    <property type="entry name" value="R3H_dom_sf"/>
</dbReference>
<dbReference type="OrthoDB" id="2359216at2759"/>
<protein>
    <recommendedName>
        <fullName evidence="7">NF-kappa-B-repressing factor</fullName>
    </recommendedName>
</protein>
<evidence type="ECO:0000259" key="4">
    <source>
        <dbReference type="PROSITE" id="PS51827"/>
    </source>
</evidence>
<reference evidence="5 6" key="1">
    <citation type="journal article" date="2017" name="Gigascience">
        <title>Genome sequence of the small brown planthopper, Laodelphax striatellus.</title>
        <authorList>
            <person name="Zhu J."/>
            <person name="Jiang F."/>
            <person name="Wang X."/>
            <person name="Yang P."/>
            <person name="Bao Y."/>
            <person name="Zhao W."/>
            <person name="Wang W."/>
            <person name="Lu H."/>
            <person name="Wang Q."/>
            <person name="Cui N."/>
            <person name="Li J."/>
            <person name="Chen X."/>
            <person name="Luo L."/>
            <person name="Yu J."/>
            <person name="Kang L."/>
            <person name="Cui F."/>
        </authorList>
    </citation>
    <scope>NUCLEOTIDE SEQUENCE [LARGE SCALE GENOMIC DNA]</scope>
    <source>
        <strain evidence="5">Lst14</strain>
    </source>
</reference>
<evidence type="ECO:0008006" key="7">
    <source>
        <dbReference type="Google" id="ProtNLM"/>
    </source>
</evidence>
<dbReference type="FunCoup" id="A0A482XVM8">
    <property type="interactions" value="449"/>
</dbReference>
<dbReference type="InterPro" id="IPR001374">
    <property type="entry name" value="R3H_dom"/>
</dbReference>
<dbReference type="PANTHER" id="PTHR48430">
    <property type="entry name" value="PARTNER OF XRN-2 PROTEIN 1"/>
    <property type="match status" value="1"/>
</dbReference>
<dbReference type="SMART" id="SM00443">
    <property type="entry name" value="G_patch"/>
    <property type="match status" value="1"/>
</dbReference>
<feature type="region of interest" description="Disordered" evidence="1">
    <location>
        <begin position="96"/>
        <end position="121"/>
    </location>
</feature>
<evidence type="ECO:0000313" key="5">
    <source>
        <dbReference type="EMBL" id="RZF49208.1"/>
    </source>
</evidence>
<feature type="domain" description="XRN2-binding (XTBD)" evidence="4">
    <location>
        <begin position="9"/>
        <end position="93"/>
    </location>
</feature>
<dbReference type="Proteomes" id="UP000291343">
    <property type="component" value="Unassembled WGS sequence"/>
</dbReference>
<evidence type="ECO:0000313" key="6">
    <source>
        <dbReference type="Proteomes" id="UP000291343"/>
    </source>
</evidence>
<proteinExistence type="predicted"/>
<dbReference type="SMR" id="A0A482XVM8"/>
<dbReference type="SUPFAM" id="SSF82708">
    <property type="entry name" value="R3H domain"/>
    <property type="match status" value="1"/>
</dbReference>
<dbReference type="PROSITE" id="PS51827">
    <property type="entry name" value="XTBD"/>
    <property type="match status" value="1"/>
</dbReference>
<dbReference type="PROSITE" id="PS50174">
    <property type="entry name" value="G_PATCH"/>
    <property type="match status" value="1"/>
</dbReference>
<dbReference type="InterPro" id="IPR021859">
    <property type="entry name" value="XTBD"/>
</dbReference>
<comment type="caution">
    <text evidence="5">The sequence shown here is derived from an EMBL/GenBank/DDBJ whole genome shotgun (WGS) entry which is preliminary data.</text>
</comment>
<dbReference type="Gene3D" id="3.30.1370.50">
    <property type="entry name" value="R3H-like domain"/>
    <property type="match status" value="1"/>
</dbReference>
<dbReference type="STRING" id="195883.A0A482XVM8"/>
<feature type="domain" description="R3H" evidence="3">
    <location>
        <begin position="320"/>
        <end position="385"/>
    </location>
</feature>
<dbReference type="Pfam" id="PF01424">
    <property type="entry name" value="R3H"/>
    <property type="match status" value="1"/>
</dbReference>
<dbReference type="Pfam" id="PF01585">
    <property type="entry name" value="G-patch"/>
    <property type="match status" value="1"/>
</dbReference>
<evidence type="ECO:0000256" key="1">
    <source>
        <dbReference type="SAM" id="MobiDB-lite"/>
    </source>
</evidence>
<feature type="domain" description="G-patch" evidence="2">
    <location>
        <begin position="275"/>
        <end position="320"/>
    </location>
</feature>
<dbReference type="InParanoid" id="A0A482XVM8"/>
<dbReference type="GO" id="GO:0003676">
    <property type="term" value="F:nucleic acid binding"/>
    <property type="evidence" value="ECO:0007669"/>
    <property type="project" value="UniProtKB-UniRule"/>
</dbReference>
<gene>
    <name evidence="5" type="ORF">LSTR_LSTR010938</name>
</gene>
<evidence type="ECO:0000259" key="3">
    <source>
        <dbReference type="PROSITE" id="PS51061"/>
    </source>
</evidence>